<dbReference type="EMBL" id="LAZR01012452">
    <property type="protein sequence ID" value="KKM26771.1"/>
    <property type="molecule type" value="Genomic_DNA"/>
</dbReference>
<dbReference type="InterPro" id="IPR012340">
    <property type="entry name" value="NA-bd_OB-fold"/>
</dbReference>
<name>A0A0F9IGR3_9ZZZZ</name>
<evidence type="ECO:0000313" key="1">
    <source>
        <dbReference type="EMBL" id="KKM26771.1"/>
    </source>
</evidence>
<feature type="non-terminal residue" evidence="1">
    <location>
        <position position="1"/>
    </location>
</feature>
<organism evidence="1">
    <name type="scientific">marine sediment metagenome</name>
    <dbReference type="NCBI Taxonomy" id="412755"/>
    <lineage>
        <taxon>unclassified sequences</taxon>
        <taxon>metagenomes</taxon>
        <taxon>ecological metagenomes</taxon>
    </lineage>
</organism>
<accession>A0A0F9IGR3</accession>
<protein>
    <submittedName>
        <fullName evidence="1">Uncharacterized protein</fullName>
    </submittedName>
</protein>
<sequence length="27" mass="3061">GYKTLNKDQNVSFEVVDGEKGKQASRY</sequence>
<reference evidence="1" key="1">
    <citation type="journal article" date="2015" name="Nature">
        <title>Complex archaea that bridge the gap between prokaryotes and eukaryotes.</title>
        <authorList>
            <person name="Spang A."/>
            <person name="Saw J.H."/>
            <person name="Jorgensen S.L."/>
            <person name="Zaremba-Niedzwiedzka K."/>
            <person name="Martijn J."/>
            <person name="Lind A.E."/>
            <person name="van Eijk R."/>
            <person name="Schleper C."/>
            <person name="Guy L."/>
            <person name="Ettema T.J."/>
        </authorList>
    </citation>
    <scope>NUCLEOTIDE SEQUENCE</scope>
</reference>
<comment type="caution">
    <text evidence="1">The sequence shown here is derived from an EMBL/GenBank/DDBJ whole genome shotgun (WGS) entry which is preliminary data.</text>
</comment>
<dbReference type="Gene3D" id="2.40.50.140">
    <property type="entry name" value="Nucleic acid-binding proteins"/>
    <property type="match status" value="1"/>
</dbReference>
<dbReference type="AlphaFoldDB" id="A0A0F9IGR3"/>
<proteinExistence type="predicted"/>
<gene>
    <name evidence="1" type="ORF">LCGC14_1581360</name>
</gene>